<evidence type="ECO:0000256" key="1">
    <source>
        <dbReference type="SAM" id="Coils"/>
    </source>
</evidence>
<dbReference type="Gene3D" id="3.30.70.1820">
    <property type="entry name" value="L1 transposable element, RRM domain"/>
    <property type="match status" value="1"/>
</dbReference>
<dbReference type="EMBL" id="JANPWB010000010">
    <property type="protein sequence ID" value="KAJ1142339.1"/>
    <property type="molecule type" value="Genomic_DNA"/>
</dbReference>
<dbReference type="Proteomes" id="UP001066276">
    <property type="component" value="Chromosome 6"/>
</dbReference>
<protein>
    <submittedName>
        <fullName evidence="2">Uncharacterized protein</fullName>
    </submittedName>
</protein>
<reference evidence="2" key="1">
    <citation type="journal article" date="2022" name="bioRxiv">
        <title>Sequencing and chromosome-scale assembly of the giantPleurodeles waltlgenome.</title>
        <authorList>
            <person name="Brown T."/>
            <person name="Elewa A."/>
            <person name="Iarovenko S."/>
            <person name="Subramanian E."/>
            <person name="Araus A.J."/>
            <person name="Petzold A."/>
            <person name="Susuki M."/>
            <person name="Suzuki K.-i.T."/>
            <person name="Hayashi T."/>
            <person name="Toyoda A."/>
            <person name="Oliveira C."/>
            <person name="Osipova E."/>
            <person name="Leigh N.D."/>
            <person name="Simon A."/>
            <person name="Yun M.H."/>
        </authorList>
    </citation>
    <scope>NUCLEOTIDE SEQUENCE</scope>
    <source>
        <strain evidence="2">20211129_DDA</strain>
        <tissue evidence="2">Liver</tissue>
    </source>
</reference>
<evidence type="ECO:0000313" key="2">
    <source>
        <dbReference type="EMBL" id="KAJ1142339.1"/>
    </source>
</evidence>
<evidence type="ECO:0000313" key="3">
    <source>
        <dbReference type="Proteomes" id="UP001066276"/>
    </source>
</evidence>
<proteinExistence type="predicted"/>
<dbReference type="AlphaFoldDB" id="A0AAV7QTF3"/>
<comment type="caution">
    <text evidence="2">The sequence shown here is derived from an EMBL/GenBank/DDBJ whole genome shotgun (WGS) entry which is preliminary data.</text>
</comment>
<keyword evidence="3" id="KW-1185">Reference proteome</keyword>
<accession>A0AAV7QTF3</accession>
<organism evidence="2 3">
    <name type="scientific">Pleurodeles waltl</name>
    <name type="common">Iberian ribbed newt</name>
    <dbReference type="NCBI Taxonomy" id="8319"/>
    <lineage>
        <taxon>Eukaryota</taxon>
        <taxon>Metazoa</taxon>
        <taxon>Chordata</taxon>
        <taxon>Craniata</taxon>
        <taxon>Vertebrata</taxon>
        <taxon>Euteleostomi</taxon>
        <taxon>Amphibia</taxon>
        <taxon>Batrachia</taxon>
        <taxon>Caudata</taxon>
        <taxon>Salamandroidea</taxon>
        <taxon>Salamandridae</taxon>
        <taxon>Pleurodelinae</taxon>
        <taxon>Pleurodeles</taxon>
    </lineage>
</organism>
<gene>
    <name evidence="2" type="ORF">NDU88_008665</name>
</gene>
<sequence length="130" mass="14524">MGARVKENEEAVVALKVEMKMLQTQVAELRATTEAMEAHLEDSEALYKRKNIRIIGAPEWAEGPTVDQFVEDLIRKQLQPLGLANYFSVERAHGVPGSPAKTKSPIIAHIFMYRNRGVILQTTRSAPPVK</sequence>
<feature type="coiled-coil region" evidence="1">
    <location>
        <begin position="5"/>
        <end position="39"/>
    </location>
</feature>
<name>A0AAV7QTF3_PLEWA</name>
<keyword evidence="1" id="KW-0175">Coiled coil</keyword>